<reference evidence="1" key="1">
    <citation type="submission" date="2021-01" db="UniProtKB">
        <authorList>
            <consortium name="EnsemblPlants"/>
        </authorList>
    </citation>
    <scope>IDENTIFICATION</scope>
</reference>
<accession>A0A7N0U576</accession>
<organism evidence="1 2">
    <name type="scientific">Kalanchoe fedtschenkoi</name>
    <name type="common">Lavender scallops</name>
    <name type="synonym">South American air plant</name>
    <dbReference type="NCBI Taxonomy" id="63787"/>
    <lineage>
        <taxon>Eukaryota</taxon>
        <taxon>Viridiplantae</taxon>
        <taxon>Streptophyta</taxon>
        <taxon>Embryophyta</taxon>
        <taxon>Tracheophyta</taxon>
        <taxon>Spermatophyta</taxon>
        <taxon>Magnoliopsida</taxon>
        <taxon>eudicotyledons</taxon>
        <taxon>Gunneridae</taxon>
        <taxon>Pentapetalae</taxon>
        <taxon>Saxifragales</taxon>
        <taxon>Crassulaceae</taxon>
        <taxon>Kalanchoe</taxon>
    </lineage>
</organism>
<sequence>MKFFHDVKEVVLRPITERSRVRHVVWLDVTEHRISVWIQLKASIRRGAANGIRTE</sequence>
<dbReference type="Gramene" id="Kaladp0053s0524.1.v1.1">
    <property type="protein sequence ID" value="Kaladp0053s0524.1.v1.1.CDS.1"/>
    <property type="gene ID" value="Kaladp0053s0524.v1.1"/>
</dbReference>
<keyword evidence="2" id="KW-1185">Reference proteome</keyword>
<dbReference type="EnsemblPlants" id="Kaladp0053s0524.1.v1.1">
    <property type="protein sequence ID" value="Kaladp0053s0524.1.v1.1.CDS.1"/>
    <property type="gene ID" value="Kaladp0053s0524.v1.1"/>
</dbReference>
<dbReference type="AlphaFoldDB" id="A0A7N0U576"/>
<proteinExistence type="predicted"/>
<dbReference type="Proteomes" id="UP000594263">
    <property type="component" value="Unplaced"/>
</dbReference>
<evidence type="ECO:0000313" key="1">
    <source>
        <dbReference type="EnsemblPlants" id="Kaladp0053s0524.1.v1.1.CDS.1"/>
    </source>
</evidence>
<name>A0A7N0U576_KALFE</name>
<evidence type="ECO:0000313" key="2">
    <source>
        <dbReference type="Proteomes" id="UP000594263"/>
    </source>
</evidence>
<protein>
    <submittedName>
        <fullName evidence="1">Uncharacterized protein</fullName>
    </submittedName>
</protein>